<keyword evidence="2" id="KW-1133">Transmembrane helix</keyword>
<organism evidence="3 4">
    <name type="scientific">Plasmodium falciparum IGH-CR14</name>
    <dbReference type="NCBI Taxonomy" id="580059"/>
    <lineage>
        <taxon>Eukaryota</taxon>
        <taxon>Sar</taxon>
        <taxon>Alveolata</taxon>
        <taxon>Apicomplexa</taxon>
        <taxon>Aconoidasida</taxon>
        <taxon>Haemosporida</taxon>
        <taxon>Plasmodiidae</taxon>
        <taxon>Plasmodium</taxon>
        <taxon>Plasmodium (Laverania)</taxon>
    </lineage>
</organism>
<evidence type="ECO:0000256" key="2">
    <source>
        <dbReference type="SAM" id="Phobius"/>
    </source>
</evidence>
<gene>
    <name evidence="3" type="ORF">PFMG_03858</name>
</gene>
<dbReference type="EMBL" id="GG665392">
    <property type="protein sequence ID" value="KNG77839.1"/>
    <property type="molecule type" value="Genomic_DNA"/>
</dbReference>
<reference evidence="4" key="1">
    <citation type="submission" date="2015-07" db="EMBL/GenBank/DDBJ databases">
        <title>Annotation of Plasmodium falciparum IGH-CR14.</title>
        <authorList>
            <consortium name="The Broad Institute Genome Sequencing Platform"/>
            <person name="Volkman S.K."/>
            <person name="Neafsey D.E."/>
            <person name="Dash A.P."/>
            <person name="Chitnis C.E."/>
            <person name="Hartl D.L."/>
            <person name="Young S.K."/>
            <person name="Zeng Q."/>
            <person name="Koehrsen M."/>
            <person name="Alvarado L."/>
            <person name="Berlin A."/>
            <person name="Borenstein D."/>
            <person name="Chapman S.B."/>
            <person name="Chen Z."/>
            <person name="Engels R."/>
            <person name="Freedman E."/>
            <person name="Gellesch M."/>
            <person name="Goldberg J."/>
            <person name="Griggs A."/>
            <person name="Gujja S."/>
            <person name="Heilman E.R."/>
            <person name="Heiman D.I."/>
            <person name="Howarth C."/>
            <person name="Jen D."/>
            <person name="Larson L."/>
            <person name="Mehta T."/>
            <person name="Neiman D."/>
            <person name="Park D."/>
            <person name="Pearson M."/>
            <person name="Roberts A."/>
            <person name="Saif S."/>
            <person name="Shea T."/>
            <person name="Shenoy N."/>
            <person name="Sisk P."/>
            <person name="Stolte C."/>
            <person name="Sykes S."/>
            <person name="Walk T."/>
            <person name="White J."/>
            <person name="Yandava C."/>
            <person name="Haas B."/>
            <person name="Henn M.R."/>
            <person name="Nusbaum C."/>
            <person name="Birren B."/>
        </authorList>
    </citation>
    <scope>NUCLEOTIDE SEQUENCE [LARGE SCALE GENOMIC DNA]</scope>
    <source>
        <strain evidence="4">IGH-CR14</strain>
    </source>
</reference>
<dbReference type="AlphaFoldDB" id="A0A0L1IDY5"/>
<protein>
    <submittedName>
        <fullName evidence="3">Uncharacterized protein</fullName>
    </submittedName>
</protein>
<keyword evidence="2" id="KW-0472">Membrane</keyword>
<feature type="compositionally biased region" description="Low complexity" evidence="1">
    <location>
        <begin position="237"/>
        <end position="249"/>
    </location>
</feature>
<sequence length="507" mass="61486">MFRYLKNFFTFIYSIILLCEYLSFIKHCIAMNLRSYRKCSLYIFNNKVDKTSSFPSCRKNCVNYINKDNDLKRFMNKINKKNWLRYEKKKKENLNIKVNNSKYDKESLHMLIPMEIPIRKMNKSKSNVIEYDDINKEVSEYKKKEKNNIKQGNEKGIDNKSVCNHVIEKKDVTIEDTINNCCDVNNYNSRQNKKDEHNSCSEENVSDIDDLKEKNKNTINTKIKKRTKEKTKKKIESNINNNNNNNNKNNSDDDDNKNEDAKRTRREEVRKKLSDLAKMRWQNEEERKKLLRSKNKFKHTEKTKKLLSYKIKLKWTDENYRKRIIEKTRIFNQDENTKRRKSILLKEKWKMKDFREKMLCNRKPYSVERRQKLSEIIKQKWREDEYKNKTLTAIKENYKKRKLLVGLNPNFNYIQNVMLFRQLGISAPKIRFFPEIHKQKLRGKKKRKHKRQKENYKENWKNIYDNLLDKNESQSSLSYLNKIQNLSVSAYLLLSSPRGYLKKKKNK</sequence>
<feature type="transmembrane region" description="Helical" evidence="2">
    <location>
        <begin position="7"/>
        <end position="25"/>
    </location>
</feature>
<evidence type="ECO:0000313" key="3">
    <source>
        <dbReference type="EMBL" id="KNG77839.1"/>
    </source>
</evidence>
<dbReference type="Proteomes" id="UP000054562">
    <property type="component" value="Unassembled WGS sequence"/>
</dbReference>
<evidence type="ECO:0000313" key="4">
    <source>
        <dbReference type="Proteomes" id="UP000054562"/>
    </source>
</evidence>
<evidence type="ECO:0000256" key="1">
    <source>
        <dbReference type="SAM" id="MobiDB-lite"/>
    </source>
</evidence>
<accession>A0A0L1IDY5</accession>
<dbReference type="OrthoDB" id="6013at2759"/>
<reference evidence="4" key="2">
    <citation type="submission" date="2015-07" db="EMBL/GenBank/DDBJ databases">
        <title>The genome sequence of Plasmodium falciparum IGH-CR14.</title>
        <authorList>
            <consortium name="The Broad Institute Genome Sequencing Platform"/>
            <person name="Volkman S.K."/>
            <person name="Neafsey D.E."/>
            <person name="Dash A.P."/>
            <person name="Chitnis C.E."/>
            <person name="Hartl D.L."/>
            <person name="Young S.K."/>
            <person name="Kodira C.D."/>
            <person name="Zeng Q."/>
            <person name="Koehrsen M."/>
            <person name="Godfrey P."/>
            <person name="Alvarado L."/>
            <person name="Berlin A."/>
            <person name="Borenstein D."/>
            <person name="Chen Z."/>
            <person name="Engels R."/>
            <person name="Freedman E."/>
            <person name="Gellesch M."/>
            <person name="Goldberg J."/>
            <person name="Griggs A."/>
            <person name="Gujja S."/>
            <person name="Heiman D."/>
            <person name="Hepburn T."/>
            <person name="Howarth C."/>
            <person name="Jen D."/>
            <person name="Larson L."/>
            <person name="Lewis B."/>
            <person name="Mehta T."/>
            <person name="Park D."/>
            <person name="Pearson M."/>
            <person name="Roberts A."/>
            <person name="Saif S."/>
            <person name="Shea T."/>
            <person name="Shenoy N."/>
            <person name="Sisk P."/>
            <person name="Stolte C."/>
            <person name="Sykes S."/>
            <person name="Walk T."/>
            <person name="White J."/>
            <person name="Yandava C."/>
            <person name="Wirth D.F."/>
            <person name="Nusbaum C."/>
            <person name="Birren B."/>
        </authorList>
    </citation>
    <scope>NUCLEOTIDE SEQUENCE [LARGE SCALE GENOMIC DNA]</scope>
    <source>
        <strain evidence="4">IGH-CR14</strain>
    </source>
</reference>
<name>A0A0L1IDY5_PLAFA</name>
<feature type="compositionally biased region" description="Basic residues" evidence="1">
    <location>
        <begin position="222"/>
        <end position="233"/>
    </location>
</feature>
<feature type="region of interest" description="Disordered" evidence="1">
    <location>
        <begin position="219"/>
        <end position="271"/>
    </location>
</feature>
<keyword evidence="2" id="KW-0812">Transmembrane</keyword>
<feature type="compositionally biased region" description="Basic and acidic residues" evidence="1">
    <location>
        <begin position="258"/>
        <end position="271"/>
    </location>
</feature>
<proteinExistence type="predicted"/>